<proteinExistence type="predicted"/>
<dbReference type="InterPro" id="IPR014942">
    <property type="entry name" value="AbiEii"/>
</dbReference>
<protein>
    <submittedName>
        <fullName evidence="2">Nucleotidyl transferase AbiEii/AbiGii toxin family protein</fullName>
    </submittedName>
</protein>
<evidence type="ECO:0000313" key="3">
    <source>
        <dbReference type="Proteomes" id="UP000286595"/>
    </source>
</evidence>
<organism evidence="2 3">
    <name type="scientific">Coprococcus comes</name>
    <dbReference type="NCBI Taxonomy" id="410072"/>
    <lineage>
        <taxon>Bacteria</taxon>
        <taxon>Bacillati</taxon>
        <taxon>Bacillota</taxon>
        <taxon>Clostridia</taxon>
        <taxon>Lachnospirales</taxon>
        <taxon>Lachnospiraceae</taxon>
        <taxon>Coprococcus</taxon>
    </lineage>
</organism>
<dbReference type="Pfam" id="PF08843">
    <property type="entry name" value="AbiEii"/>
    <property type="match status" value="1"/>
</dbReference>
<keyword evidence="1" id="KW-1133">Transmembrane helix</keyword>
<feature type="transmembrane region" description="Helical" evidence="1">
    <location>
        <begin position="35"/>
        <end position="51"/>
    </location>
</feature>
<evidence type="ECO:0000313" key="2">
    <source>
        <dbReference type="EMBL" id="RHG58968.1"/>
    </source>
</evidence>
<name>A0A3R6E1C0_9FIRM</name>
<dbReference type="Gene3D" id="3.10.450.620">
    <property type="entry name" value="JHP933, nucleotidyltransferase-like core domain"/>
    <property type="match status" value="1"/>
</dbReference>
<accession>A0A3R6E1C0</accession>
<dbReference type="EMBL" id="QRIM01000016">
    <property type="protein sequence ID" value="RHG58968.1"/>
    <property type="molecule type" value="Genomic_DNA"/>
</dbReference>
<dbReference type="Proteomes" id="UP000286595">
    <property type="component" value="Unassembled WGS sequence"/>
</dbReference>
<dbReference type="GO" id="GO:0016740">
    <property type="term" value="F:transferase activity"/>
    <property type="evidence" value="ECO:0007669"/>
    <property type="project" value="UniProtKB-KW"/>
</dbReference>
<keyword evidence="1" id="KW-0812">Transmembrane</keyword>
<keyword evidence="1" id="KW-0472">Membrane</keyword>
<reference evidence="2 3" key="1">
    <citation type="submission" date="2018-08" db="EMBL/GenBank/DDBJ databases">
        <title>A genome reference for cultivated species of the human gut microbiota.</title>
        <authorList>
            <person name="Zou Y."/>
            <person name="Xue W."/>
            <person name="Luo G."/>
        </authorList>
    </citation>
    <scope>NUCLEOTIDE SEQUENCE [LARGE SCALE GENOMIC DNA]</scope>
    <source>
        <strain evidence="2 3">AM22-12LB</strain>
    </source>
</reference>
<keyword evidence="2" id="KW-0808">Transferase</keyword>
<comment type="caution">
    <text evidence="2">The sequence shown here is derived from an EMBL/GenBank/DDBJ whole genome shotgun (WGS) entry which is preliminary data.</text>
</comment>
<sequence>MAVATEISNIILAKTTILGIFLISRKMYSSVHLPAYFFGVIMLYVSALPQVRDFAQQEAFRVDSSSLIPFIEKELLHIDLLNSFIPQMQNTSLVFQGGTALRLCYGAPRYSEDLDFSVGLDFYQAEKLNSLINENLIKQCNGEVSLKQPKDSIWNRNDVSNQTKVAKWFVKYDLNPNQRDIPLQKIKLEAASIGAHTSLTKNAICHYPQFFKEFPDLKIHVESCDEIMADKLLSFSASSYTRWRDLWDMNWMIEKSDITPATFPLLEYKILDYKTDSQEYKSNLENTIKNIPEFINSNEFLQEMKKMLPVETVETTLLDPNYRLKMISNLSDIHREAFGNIKKPSAHQRLSERNHDLRQASKALSNERTDWQIDSFDKTEH</sequence>
<dbReference type="AlphaFoldDB" id="A0A3R6E1C0"/>
<gene>
    <name evidence="2" type="ORF">DW252_12755</name>
</gene>
<evidence type="ECO:0000256" key="1">
    <source>
        <dbReference type="SAM" id="Phobius"/>
    </source>
</evidence>